<dbReference type="Proteomes" id="UP001201163">
    <property type="component" value="Unassembled WGS sequence"/>
</dbReference>
<dbReference type="PANTHER" id="PTHR19302:SF27">
    <property type="entry name" value="GAMMA-TUBULIN COMPLEX COMPONENT 4"/>
    <property type="match status" value="1"/>
</dbReference>
<dbReference type="GO" id="GO:0005874">
    <property type="term" value="C:microtubule"/>
    <property type="evidence" value="ECO:0007669"/>
    <property type="project" value="UniProtKB-KW"/>
</dbReference>
<accession>A0AAD4LM72</accession>
<dbReference type="GO" id="GO:0007020">
    <property type="term" value="P:microtubule nucleation"/>
    <property type="evidence" value="ECO:0007669"/>
    <property type="project" value="InterPro"/>
</dbReference>
<evidence type="ECO:0000256" key="5">
    <source>
        <dbReference type="ARBA" id="ARBA00023212"/>
    </source>
</evidence>
<sequence length="740" mass="81947">MISEVLLVLAGHSSSLFPTDHTVHPSFEPLLHPGEKQCLESIALIASRYRKIKNASSKLSRSSSRYVCALASTLNQILKKEYEALVVETEDKVLNRDSTLVANGSFVPLSSIRATFAEWDAPFAALEALVDILCANDDWKPGPLIDLLTLRSSTGVHRVANIMSRLSLAVQRVWKAQLTSLLIHGSIPDTDPIVSKDYVFLDGCVPSCVSAQSRSSISYVGKAIGKVKAARWRTQFPRDLAADHARQLDVVHVEDQYAFDRVITEVRTNVSEWFWMNVLTIKDVETSVDSLANYFLIRNGEFNLSLIREIERLKISRLTSRTGPPVMIREQDLNLALLRASLGTTAQYDPSLAHLRFHLPSGPVRPLLPSLPGPRNLAGSIGDDAIVETIFNDVVLGTPLNLLYTVDWPLDMFLQPTDMQVYGILFAFLSSLRKTHTRVHTCWTALSNAQRARRRWTGLGEGGTAEDLAAREALLRCSWGLVREMNWFLDNLLSYVMTDVIDSEFKRLKKQLDLEGDSKVQNTEGTGGPTVDPPDTKAQGSAEIEPVVAAGAVNLDFTTLQNIHSTYLERLSTGCLLTNPVLTATLRPIFELCEQLVAQVERWGGDVLPALLSEGSAAGGASGAGKMVKERWSLVSEINETFHSLLDTFYEQLAQSTSQQAYTGRADASKSGFLNSTIHNVSMYAPGTRTKEGKRSDKIGEMRRHIERLLLRLDFNEEFSRPRGGKAGEDILRALKSDEI</sequence>
<organism evidence="10 11">
    <name type="scientific">Lactarius akahatsu</name>
    <dbReference type="NCBI Taxonomy" id="416441"/>
    <lineage>
        <taxon>Eukaryota</taxon>
        <taxon>Fungi</taxon>
        <taxon>Dikarya</taxon>
        <taxon>Basidiomycota</taxon>
        <taxon>Agaricomycotina</taxon>
        <taxon>Agaricomycetes</taxon>
        <taxon>Russulales</taxon>
        <taxon>Russulaceae</taxon>
        <taxon>Lactarius</taxon>
    </lineage>
</organism>
<keyword evidence="5 6" id="KW-0206">Cytoskeleton</keyword>
<evidence type="ECO:0000256" key="7">
    <source>
        <dbReference type="SAM" id="MobiDB-lite"/>
    </source>
</evidence>
<dbReference type="GO" id="GO:0043015">
    <property type="term" value="F:gamma-tubulin binding"/>
    <property type="evidence" value="ECO:0007669"/>
    <property type="project" value="InterPro"/>
</dbReference>
<comment type="subcellular location">
    <subcellularLocation>
        <location evidence="1 6">Cytoplasm</location>
        <location evidence="1 6">Cytoskeleton</location>
        <location evidence="1 6">Microtubule organizing center</location>
    </subcellularLocation>
</comment>
<keyword evidence="11" id="KW-1185">Reference proteome</keyword>
<dbReference type="GO" id="GO:0000930">
    <property type="term" value="C:gamma-tubulin complex"/>
    <property type="evidence" value="ECO:0007669"/>
    <property type="project" value="TreeGrafter"/>
</dbReference>
<dbReference type="Pfam" id="PF17681">
    <property type="entry name" value="GCP_N_terminal"/>
    <property type="match status" value="1"/>
</dbReference>
<dbReference type="InterPro" id="IPR040457">
    <property type="entry name" value="GCP_C"/>
</dbReference>
<dbReference type="Gene3D" id="1.20.120.1900">
    <property type="entry name" value="Gamma-tubulin complex, C-terminal domain"/>
    <property type="match status" value="1"/>
</dbReference>
<dbReference type="InterPro" id="IPR007259">
    <property type="entry name" value="GCP"/>
</dbReference>
<name>A0AAD4LM72_9AGAM</name>
<evidence type="ECO:0000259" key="9">
    <source>
        <dbReference type="Pfam" id="PF17681"/>
    </source>
</evidence>
<keyword evidence="4 6" id="KW-0493">Microtubule</keyword>
<dbReference type="GO" id="GO:0031122">
    <property type="term" value="P:cytoplasmic microtubule organization"/>
    <property type="evidence" value="ECO:0007669"/>
    <property type="project" value="TreeGrafter"/>
</dbReference>
<comment type="similarity">
    <text evidence="2 6">Belongs to the TUBGCP family.</text>
</comment>
<feature type="domain" description="Gamma tubulin complex component protein N-terminal" evidence="9">
    <location>
        <begin position="2"/>
        <end position="272"/>
    </location>
</feature>
<evidence type="ECO:0000256" key="6">
    <source>
        <dbReference type="RuleBase" id="RU363050"/>
    </source>
</evidence>
<dbReference type="AlphaFoldDB" id="A0AAD4LM72"/>
<evidence type="ECO:0000256" key="4">
    <source>
        <dbReference type="ARBA" id="ARBA00022701"/>
    </source>
</evidence>
<comment type="caution">
    <text evidence="10">The sequence shown here is derived from an EMBL/GenBank/DDBJ whole genome shotgun (WGS) entry which is preliminary data.</text>
</comment>
<dbReference type="PANTHER" id="PTHR19302">
    <property type="entry name" value="GAMMA TUBULIN COMPLEX PROTEIN"/>
    <property type="match status" value="1"/>
</dbReference>
<keyword evidence="3 6" id="KW-0963">Cytoplasm</keyword>
<dbReference type="GO" id="GO:0051011">
    <property type="term" value="F:microtubule minus-end binding"/>
    <property type="evidence" value="ECO:0007669"/>
    <property type="project" value="TreeGrafter"/>
</dbReference>
<feature type="region of interest" description="Disordered" evidence="7">
    <location>
        <begin position="517"/>
        <end position="539"/>
    </location>
</feature>
<dbReference type="InterPro" id="IPR041470">
    <property type="entry name" value="GCP_N"/>
</dbReference>
<dbReference type="Pfam" id="PF04130">
    <property type="entry name" value="GCP_C_terminal"/>
    <property type="match status" value="1"/>
</dbReference>
<evidence type="ECO:0000256" key="3">
    <source>
        <dbReference type="ARBA" id="ARBA00022490"/>
    </source>
</evidence>
<evidence type="ECO:0000256" key="2">
    <source>
        <dbReference type="ARBA" id="ARBA00010337"/>
    </source>
</evidence>
<reference evidence="10" key="1">
    <citation type="submission" date="2022-01" db="EMBL/GenBank/DDBJ databases">
        <title>Comparative genomics reveals a dynamic genome evolution in the ectomycorrhizal milk-cap (Lactarius) mushrooms.</title>
        <authorList>
            <consortium name="DOE Joint Genome Institute"/>
            <person name="Lebreton A."/>
            <person name="Tang N."/>
            <person name="Kuo A."/>
            <person name="LaButti K."/>
            <person name="Drula E."/>
            <person name="Barry K."/>
            <person name="Clum A."/>
            <person name="Lipzen A."/>
            <person name="Mousain D."/>
            <person name="Ng V."/>
            <person name="Wang R."/>
            <person name="Wang X."/>
            <person name="Dai Y."/>
            <person name="Henrissat B."/>
            <person name="Grigoriev I.V."/>
            <person name="Guerin-Laguette A."/>
            <person name="Yu F."/>
            <person name="Martin F.M."/>
        </authorList>
    </citation>
    <scope>NUCLEOTIDE SEQUENCE</scope>
    <source>
        <strain evidence="10">QP</strain>
    </source>
</reference>
<evidence type="ECO:0000259" key="8">
    <source>
        <dbReference type="Pfam" id="PF04130"/>
    </source>
</evidence>
<dbReference type="GO" id="GO:0000278">
    <property type="term" value="P:mitotic cell cycle"/>
    <property type="evidence" value="ECO:0007669"/>
    <property type="project" value="TreeGrafter"/>
</dbReference>
<dbReference type="GO" id="GO:0051321">
    <property type="term" value="P:meiotic cell cycle"/>
    <property type="evidence" value="ECO:0007669"/>
    <property type="project" value="TreeGrafter"/>
</dbReference>
<dbReference type="EMBL" id="JAKELL010000007">
    <property type="protein sequence ID" value="KAH8997384.1"/>
    <property type="molecule type" value="Genomic_DNA"/>
</dbReference>
<dbReference type="GO" id="GO:0000922">
    <property type="term" value="C:spindle pole"/>
    <property type="evidence" value="ECO:0007669"/>
    <property type="project" value="InterPro"/>
</dbReference>
<dbReference type="InterPro" id="IPR042241">
    <property type="entry name" value="GCP_C_sf"/>
</dbReference>
<proteinExistence type="inferred from homology"/>
<protein>
    <recommendedName>
        <fullName evidence="6">Spindle pole body component</fullName>
    </recommendedName>
</protein>
<evidence type="ECO:0000256" key="1">
    <source>
        <dbReference type="ARBA" id="ARBA00004267"/>
    </source>
</evidence>
<feature type="domain" description="Gamma tubulin complex component C-terminal" evidence="8">
    <location>
        <begin position="290"/>
        <end position="717"/>
    </location>
</feature>
<dbReference type="GO" id="GO:0044732">
    <property type="term" value="C:mitotic spindle pole body"/>
    <property type="evidence" value="ECO:0007669"/>
    <property type="project" value="TreeGrafter"/>
</dbReference>
<dbReference type="GO" id="GO:0051225">
    <property type="term" value="P:spindle assembly"/>
    <property type="evidence" value="ECO:0007669"/>
    <property type="project" value="TreeGrafter"/>
</dbReference>
<evidence type="ECO:0000313" key="10">
    <source>
        <dbReference type="EMBL" id="KAH8997384.1"/>
    </source>
</evidence>
<gene>
    <name evidence="10" type="ORF">EDB92DRAFT_2083055</name>
</gene>
<evidence type="ECO:0000313" key="11">
    <source>
        <dbReference type="Proteomes" id="UP001201163"/>
    </source>
</evidence>